<evidence type="ECO:0000313" key="1">
    <source>
        <dbReference type="EMBL" id="GAD06304.1"/>
    </source>
</evidence>
<dbReference type="EMBL" id="BAOU01000072">
    <property type="protein sequence ID" value="GAD06304.1"/>
    <property type="molecule type" value="Genomic_DNA"/>
</dbReference>
<sequence>MSRETTTLTGQETTEVHLLFGVAHKKDYEKRKIKSVDGEYRFIGAIFQSHFLNDYKKKPRT</sequence>
<reference evidence="1 2" key="2">
    <citation type="journal article" date="2013" name="Genome Announc.">
        <title>Draft Genome Sequences of Porphyromonas crevioricanis JCM 15906T and Porphyromonas cansulci JCM 13913T Isolated from a Canine Oral Cavity.</title>
        <authorList>
            <person name="Sakamoto M."/>
            <person name="Tanaka N."/>
            <person name="Shiwa Y."/>
            <person name="Yoshikawa H."/>
            <person name="Ohkuma M."/>
        </authorList>
    </citation>
    <scope>NUCLEOTIDE SEQUENCE [LARGE SCALE GENOMIC DNA]</scope>
    <source>
        <strain evidence="1 2">JCM 15906</strain>
    </source>
</reference>
<name>T1DU71_9PORP</name>
<accession>T1DU71</accession>
<evidence type="ECO:0000313" key="2">
    <source>
        <dbReference type="Proteomes" id="UP000018031"/>
    </source>
</evidence>
<gene>
    <name evidence="1" type="ORF">PORCRE_2037</name>
</gene>
<dbReference type="AlphaFoldDB" id="T1DU71"/>
<comment type="caution">
    <text evidence="1">The sequence shown here is derived from an EMBL/GenBank/DDBJ whole genome shotgun (WGS) entry which is preliminary data.</text>
</comment>
<protein>
    <submittedName>
        <fullName evidence="1">Uncharacterized protein</fullName>
    </submittedName>
</protein>
<reference evidence="2" key="1">
    <citation type="journal article" date="2013" name="Genome">
        <title>Draft Genome Sequences of Porphyromonas crevioricanis JCM 15906T and Porphyromonas cansulci JCM 13913T Isolated from a Canine Oral Cavity.</title>
        <authorList>
            <person name="Sakamoto M."/>
            <person name="Tanaka N."/>
            <person name="Shiwa Y."/>
            <person name="Yoshikawa H."/>
            <person name="Ohkuma M."/>
        </authorList>
    </citation>
    <scope>NUCLEOTIDE SEQUENCE [LARGE SCALE GENOMIC DNA]</scope>
    <source>
        <strain evidence="2">JCM 15906</strain>
    </source>
</reference>
<proteinExistence type="predicted"/>
<organism evidence="1 2">
    <name type="scientific">Porphyromonas crevioricanis JCM 15906</name>
    <dbReference type="NCBI Taxonomy" id="1305617"/>
    <lineage>
        <taxon>Bacteria</taxon>
        <taxon>Pseudomonadati</taxon>
        <taxon>Bacteroidota</taxon>
        <taxon>Bacteroidia</taxon>
        <taxon>Bacteroidales</taxon>
        <taxon>Porphyromonadaceae</taxon>
        <taxon>Porphyromonas</taxon>
    </lineage>
</organism>
<dbReference type="Proteomes" id="UP000018031">
    <property type="component" value="Unassembled WGS sequence"/>
</dbReference>